<evidence type="ECO:0000313" key="3">
    <source>
        <dbReference type="Proteomes" id="UP000682843"/>
    </source>
</evidence>
<dbReference type="SUPFAM" id="SSF53474">
    <property type="entry name" value="alpha/beta-Hydrolases"/>
    <property type="match status" value="1"/>
</dbReference>
<keyword evidence="3" id="KW-1185">Reference proteome</keyword>
<name>A0ABX8AH13_9BRAD</name>
<keyword evidence="2" id="KW-0378">Hydrolase</keyword>
<evidence type="ECO:0000313" key="2">
    <source>
        <dbReference type="EMBL" id="QUS41105.1"/>
    </source>
</evidence>
<feature type="domain" description="AB hydrolase-1" evidence="1">
    <location>
        <begin position="34"/>
        <end position="148"/>
    </location>
</feature>
<dbReference type="InterPro" id="IPR000639">
    <property type="entry name" value="Epox_hydrolase-like"/>
</dbReference>
<evidence type="ECO:0000259" key="1">
    <source>
        <dbReference type="Pfam" id="PF00561"/>
    </source>
</evidence>
<accession>A0ABX8AH13</accession>
<gene>
    <name evidence="2" type="ORF">RPMA_21370</name>
</gene>
<dbReference type="InterPro" id="IPR050266">
    <property type="entry name" value="AB_hydrolase_sf"/>
</dbReference>
<dbReference type="GO" id="GO:0016787">
    <property type="term" value="F:hydrolase activity"/>
    <property type="evidence" value="ECO:0007669"/>
    <property type="project" value="UniProtKB-KW"/>
</dbReference>
<dbReference type="PANTHER" id="PTHR43798">
    <property type="entry name" value="MONOACYLGLYCEROL LIPASE"/>
    <property type="match status" value="1"/>
</dbReference>
<proteinExistence type="predicted"/>
<dbReference type="Pfam" id="PF00561">
    <property type="entry name" value="Abhydrolase_1"/>
    <property type="match status" value="1"/>
</dbReference>
<dbReference type="RefSeq" id="WP_211909706.1">
    <property type="nucleotide sequence ID" value="NZ_CP036498.1"/>
</dbReference>
<dbReference type="EMBL" id="CP036498">
    <property type="protein sequence ID" value="QUS41105.1"/>
    <property type="molecule type" value="Genomic_DNA"/>
</dbReference>
<dbReference type="Gene3D" id="3.40.50.1820">
    <property type="entry name" value="alpha/beta hydrolase"/>
    <property type="match status" value="1"/>
</dbReference>
<sequence length="285" mass="31654">MTAYIEPMVGRYVHVDIGGTMHRIYFEEAGQGIPLVCLHTAGSDNRQWRYLLADEEFTKHYRIIAFDLPWHGKSNPPANWDGSEYQLTTKRYTETIRAFCKALDLDKPVVMGCSIGGRIVLNLAIDHASEFRALIGLEAADFQAPWYDTAWLNRADIHGGEVCAALVSGLVAPQSPAEARMETLWAYKQGGPGVFKGDLYFYRVDGDLRGRTGAIDTTTCPLYLLTGEYDFSCSPEDTVRTASGIAGAEVTVMEALGHFPMSENPAQFRRYIAPVLETIKQKQSS</sequence>
<dbReference type="InterPro" id="IPR029058">
    <property type="entry name" value="AB_hydrolase_fold"/>
</dbReference>
<reference evidence="2 3" key="1">
    <citation type="submission" date="2019-02" db="EMBL/GenBank/DDBJ databases">
        <title>Emended description of the genus Rhodopseudomonas and description of Rhodopseudomonas albus sp. nov., a non-phototrophic, heavy-metal-tolerant bacterium isolated from garden soil.</title>
        <authorList>
            <person name="Bao Z."/>
            <person name="Cao W.W."/>
            <person name="Sato Y."/>
            <person name="Nishizawa T."/>
            <person name="Zhao J."/>
            <person name="Guo Y."/>
            <person name="Ohta H."/>
        </authorList>
    </citation>
    <scope>NUCLEOTIDE SEQUENCE [LARGE SCALE GENOMIC DNA]</scope>
    <source>
        <strain evidence="2 3">SK50-23</strain>
    </source>
</reference>
<dbReference type="Proteomes" id="UP000682843">
    <property type="component" value="Chromosome"/>
</dbReference>
<dbReference type="InterPro" id="IPR000073">
    <property type="entry name" value="AB_hydrolase_1"/>
</dbReference>
<dbReference type="PRINTS" id="PR00412">
    <property type="entry name" value="EPOXHYDRLASE"/>
</dbReference>
<protein>
    <submittedName>
        <fullName evidence="2">Alpha/beta hydrolase</fullName>
    </submittedName>
</protein>
<organism evidence="2 3">
    <name type="scientific">Tardiphaga alba</name>
    <dbReference type="NCBI Taxonomy" id="340268"/>
    <lineage>
        <taxon>Bacteria</taxon>
        <taxon>Pseudomonadati</taxon>
        <taxon>Pseudomonadota</taxon>
        <taxon>Alphaproteobacteria</taxon>
        <taxon>Hyphomicrobiales</taxon>
        <taxon>Nitrobacteraceae</taxon>
        <taxon>Tardiphaga</taxon>
    </lineage>
</organism>